<dbReference type="GO" id="GO:0016020">
    <property type="term" value="C:membrane"/>
    <property type="evidence" value="ECO:0007669"/>
    <property type="project" value="InterPro"/>
</dbReference>
<proteinExistence type="predicted"/>
<dbReference type="EMBL" id="UXUI01007142">
    <property type="protein sequence ID" value="VDD85694.1"/>
    <property type="molecule type" value="Genomic_DNA"/>
</dbReference>
<dbReference type="Proteomes" id="UP000274131">
    <property type="component" value="Unassembled WGS sequence"/>
</dbReference>
<protein>
    <submittedName>
        <fullName evidence="2 4">Uncharacterized protein</fullName>
    </submittedName>
</protein>
<dbReference type="STRING" id="51028.A0A0N4UUP8"/>
<evidence type="ECO:0000313" key="4">
    <source>
        <dbReference type="WBParaSite" id="EVEC_0000112901-mRNA-1"/>
    </source>
</evidence>
<dbReference type="OrthoDB" id="5975154at2759"/>
<organism evidence="4">
    <name type="scientific">Enterobius vermicularis</name>
    <name type="common">Human pinworm</name>
    <dbReference type="NCBI Taxonomy" id="51028"/>
    <lineage>
        <taxon>Eukaryota</taxon>
        <taxon>Metazoa</taxon>
        <taxon>Ecdysozoa</taxon>
        <taxon>Nematoda</taxon>
        <taxon>Chromadorea</taxon>
        <taxon>Rhabditida</taxon>
        <taxon>Spirurina</taxon>
        <taxon>Oxyuridomorpha</taxon>
        <taxon>Oxyuroidea</taxon>
        <taxon>Oxyuridae</taxon>
        <taxon>Enterobius</taxon>
    </lineage>
</organism>
<sequence>MVVDRMCLFAFSVFIVVSTCAIMFSSPHLIA</sequence>
<dbReference type="AlphaFoldDB" id="A0A0N4UUP8"/>
<dbReference type="WBParaSite" id="EVEC_0000112901-mRNA-1">
    <property type="protein sequence ID" value="EVEC_0000112901-mRNA-1"/>
    <property type="gene ID" value="EVEC_0000112901"/>
</dbReference>
<feature type="transmembrane region" description="Helical" evidence="1">
    <location>
        <begin position="7"/>
        <end position="30"/>
    </location>
</feature>
<name>A0A0N4UUP8_ENTVE</name>
<dbReference type="GO" id="GO:0006811">
    <property type="term" value="P:monoatomic ion transport"/>
    <property type="evidence" value="ECO:0007669"/>
    <property type="project" value="InterPro"/>
</dbReference>
<keyword evidence="1" id="KW-1133">Transmembrane helix</keyword>
<keyword evidence="3" id="KW-1185">Reference proteome</keyword>
<reference evidence="2 3" key="2">
    <citation type="submission" date="2018-10" db="EMBL/GenBank/DDBJ databases">
        <authorList>
            <consortium name="Pathogen Informatics"/>
        </authorList>
    </citation>
    <scope>NUCLEOTIDE SEQUENCE [LARGE SCALE GENOMIC DNA]</scope>
</reference>
<evidence type="ECO:0000313" key="3">
    <source>
        <dbReference type="Proteomes" id="UP000274131"/>
    </source>
</evidence>
<dbReference type="SUPFAM" id="SSF90112">
    <property type="entry name" value="Neurotransmitter-gated ion-channel transmembrane pore"/>
    <property type="match status" value="1"/>
</dbReference>
<evidence type="ECO:0000256" key="1">
    <source>
        <dbReference type="SAM" id="Phobius"/>
    </source>
</evidence>
<keyword evidence="1" id="KW-0812">Transmembrane</keyword>
<reference evidence="4" key="1">
    <citation type="submission" date="2017-02" db="UniProtKB">
        <authorList>
            <consortium name="WormBaseParasite"/>
        </authorList>
    </citation>
    <scope>IDENTIFICATION</scope>
</reference>
<accession>A0A0N4UUP8</accession>
<dbReference type="InterPro" id="IPR036719">
    <property type="entry name" value="Neuro-gated_channel_TM_sf"/>
</dbReference>
<gene>
    <name evidence="2" type="ORF">EVEC_LOCUS837</name>
</gene>
<keyword evidence="1" id="KW-0472">Membrane</keyword>
<evidence type="ECO:0000313" key="2">
    <source>
        <dbReference type="EMBL" id="VDD85694.1"/>
    </source>
</evidence>